<dbReference type="InterPro" id="IPR014756">
    <property type="entry name" value="Ig_E-set"/>
</dbReference>
<evidence type="ECO:0000313" key="4">
    <source>
        <dbReference type="EMBL" id="MBU2667110.1"/>
    </source>
</evidence>
<keyword evidence="2" id="KW-0472">Membrane</keyword>
<feature type="transmembrane region" description="Helical" evidence="2">
    <location>
        <begin position="13"/>
        <end position="32"/>
    </location>
</feature>
<feature type="compositionally biased region" description="Low complexity" evidence="1">
    <location>
        <begin position="56"/>
        <end position="67"/>
    </location>
</feature>
<name>A0ABS5YYC7_9ACTN</name>
<accession>A0ABS5YYC7</accession>
<dbReference type="InterPro" id="IPR013783">
    <property type="entry name" value="Ig-like_fold"/>
</dbReference>
<dbReference type="SUPFAM" id="SSF81296">
    <property type="entry name" value="E set domains"/>
    <property type="match status" value="1"/>
</dbReference>
<sequence length="315" mass="32838">MGSGTWQTNARRAAPYAVAFLAVLILVLVGYLRGPDPETRPAADAAPPEGSPAPTTPASTSTGRATRPPGTGPVAITPGSSHQAAPATTVPKKGAVTVIDWIRGFGLEGGGDSDMETWVTLLSRGECADLRRSVDAPSGGSAPHTADVFRAASQACLAAFDGRSALWDDADRALRALAVPYAGFDCVNRSVYELTESLIQVHRRHPDTVLRRAGPSGATSLACPRLRSVTPARGPAAGGYEVTLRGEHLPDPAVIHFGEEILSVRTTGGTTAVLTVPPRGDYPGAIIWVEGWPWGPTNAPEFEYEQPAGSPSHAP</sequence>
<evidence type="ECO:0000313" key="5">
    <source>
        <dbReference type="Proteomes" id="UP001519654"/>
    </source>
</evidence>
<keyword evidence="5" id="KW-1185">Reference proteome</keyword>
<evidence type="ECO:0000259" key="3">
    <source>
        <dbReference type="Pfam" id="PF01833"/>
    </source>
</evidence>
<dbReference type="InterPro" id="IPR002909">
    <property type="entry name" value="IPT_dom"/>
</dbReference>
<dbReference type="EMBL" id="JAHKKG010000008">
    <property type="protein sequence ID" value="MBU2667110.1"/>
    <property type="molecule type" value="Genomic_DNA"/>
</dbReference>
<evidence type="ECO:0000256" key="1">
    <source>
        <dbReference type="SAM" id="MobiDB-lite"/>
    </source>
</evidence>
<comment type="caution">
    <text evidence="4">The sequence shown here is derived from an EMBL/GenBank/DDBJ whole genome shotgun (WGS) entry which is preliminary data.</text>
</comment>
<dbReference type="Gene3D" id="2.60.40.10">
    <property type="entry name" value="Immunoglobulins"/>
    <property type="match status" value="1"/>
</dbReference>
<dbReference type="Proteomes" id="UP001519654">
    <property type="component" value="Unassembled WGS sequence"/>
</dbReference>
<evidence type="ECO:0000256" key="2">
    <source>
        <dbReference type="SAM" id="Phobius"/>
    </source>
</evidence>
<dbReference type="Pfam" id="PF01833">
    <property type="entry name" value="TIG"/>
    <property type="match status" value="1"/>
</dbReference>
<gene>
    <name evidence="4" type="ORF">KOI35_26740</name>
</gene>
<keyword evidence="2" id="KW-1133">Transmembrane helix</keyword>
<dbReference type="RefSeq" id="WP_215791364.1">
    <property type="nucleotide sequence ID" value="NZ_JAHKKG010000008.1"/>
</dbReference>
<organism evidence="4 5">
    <name type="scientific">Paractinoplanes bogorensis</name>
    <dbReference type="NCBI Taxonomy" id="1610840"/>
    <lineage>
        <taxon>Bacteria</taxon>
        <taxon>Bacillati</taxon>
        <taxon>Actinomycetota</taxon>
        <taxon>Actinomycetes</taxon>
        <taxon>Micromonosporales</taxon>
        <taxon>Micromonosporaceae</taxon>
        <taxon>Paractinoplanes</taxon>
    </lineage>
</organism>
<dbReference type="CDD" id="cd00102">
    <property type="entry name" value="IPT"/>
    <property type="match status" value="1"/>
</dbReference>
<proteinExistence type="predicted"/>
<protein>
    <recommendedName>
        <fullName evidence="3">IPT/TIG domain-containing protein</fullName>
    </recommendedName>
</protein>
<feature type="region of interest" description="Disordered" evidence="1">
    <location>
        <begin position="39"/>
        <end position="89"/>
    </location>
</feature>
<keyword evidence="2" id="KW-0812">Transmembrane</keyword>
<reference evidence="4 5" key="1">
    <citation type="submission" date="2021-06" db="EMBL/GenBank/DDBJ databases">
        <title>Actinoplanes lichenicola sp. nov., and Actinoplanes ovalisporus sp. nov., isolated from lichen in Thailand.</title>
        <authorList>
            <person name="Saeng-In P."/>
            <person name="Kanchanasin P."/>
            <person name="Yuki M."/>
            <person name="Kudo T."/>
            <person name="Ohkuma M."/>
            <person name="Phongsopitanun W."/>
            <person name="Tanasupawat S."/>
        </authorList>
    </citation>
    <scope>NUCLEOTIDE SEQUENCE [LARGE SCALE GENOMIC DNA]</scope>
    <source>
        <strain evidence="4 5">NBRC 110975</strain>
    </source>
</reference>
<feature type="domain" description="IPT/TIG" evidence="3">
    <location>
        <begin position="224"/>
        <end position="279"/>
    </location>
</feature>